<keyword evidence="7 10" id="KW-1133">Transmembrane helix</keyword>
<feature type="transmembrane region" description="Helical" evidence="10">
    <location>
        <begin position="123"/>
        <end position="140"/>
    </location>
</feature>
<dbReference type="PANTHER" id="PTHR11048">
    <property type="entry name" value="PRENYLTRANSFERASES"/>
    <property type="match status" value="1"/>
</dbReference>
<evidence type="ECO:0000256" key="3">
    <source>
        <dbReference type="ARBA" id="ARBA00005985"/>
    </source>
</evidence>
<dbReference type="AlphaFoldDB" id="A0A2T5GCV6"/>
<feature type="transmembrane region" description="Helical" evidence="10">
    <location>
        <begin position="175"/>
        <end position="194"/>
    </location>
</feature>
<keyword evidence="4" id="KW-0997">Cell inner membrane</keyword>
<protein>
    <recommendedName>
        <fullName evidence="9">4-hydroxybenzoate polyprenyltransferase</fullName>
        <ecNumber evidence="9">2.5.1.39</ecNumber>
    </recommendedName>
</protein>
<reference evidence="11 12" key="1">
    <citation type="submission" date="2017-08" db="EMBL/GenBank/DDBJ databases">
        <title>Burning lignite coal seam in the remote Altai Mountains harbors a hydrogen-driven thermophilic microbial community.</title>
        <authorList>
            <person name="Kadnikov V.V."/>
            <person name="Mardanov A.V."/>
            <person name="Ivasenko D."/>
            <person name="Beletsky A.V."/>
            <person name="Karnachuk O.V."/>
            <person name="Ravin N.V."/>
        </authorList>
    </citation>
    <scope>NUCLEOTIDE SEQUENCE [LARGE SCALE GENOMIC DNA]</scope>
    <source>
        <strain evidence="11">AL33</strain>
    </source>
</reference>
<dbReference type="Gene3D" id="1.10.357.140">
    <property type="entry name" value="UbiA prenyltransferase"/>
    <property type="match status" value="1"/>
</dbReference>
<dbReference type="Gene3D" id="1.20.120.1780">
    <property type="entry name" value="UbiA prenyltransferase"/>
    <property type="match status" value="1"/>
</dbReference>
<dbReference type="Proteomes" id="UP000244180">
    <property type="component" value="Unassembled WGS sequence"/>
</dbReference>
<evidence type="ECO:0000256" key="6">
    <source>
        <dbReference type="ARBA" id="ARBA00022692"/>
    </source>
</evidence>
<keyword evidence="6 10" id="KW-0812">Transmembrane</keyword>
<feature type="transmembrane region" description="Helical" evidence="10">
    <location>
        <begin position="278"/>
        <end position="298"/>
    </location>
</feature>
<dbReference type="GO" id="GO:0006744">
    <property type="term" value="P:ubiquinone biosynthetic process"/>
    <property type="evidence" value="ECO:0007669"/>
    <property type="project" value="TreeGrafter"/>
</dbReference>
<keyword evidence="5" id="KW-0808">Transferase</keyword>
<dbReference type="CDD" id="cd13959">
    <property type="entry name" value="PT_UbiA_COQ2"/>
    <property type="match status" value="1"/>
</dbReference>
<gene>
    <name evidence="11" type="ORF">HSCHL_0877</name>
</gene>
<evidence type="ECO:0000256" key="8">
    <source>
        <dbReference type="ARBA" id="ARBA00023136"/>
    </source>
</evidence>
<dbReference type="Pfam" id="PF01040">
    <property type="entry name" value="UbiA"/>
    <property type="match status" value="1"/>
</dbReference>
<dbReference type="GO" id="GO:0008412">
    <property type="term" value="F:4-hydroxybenzoate polyprenyltransferase activity"/>
    <property type="evidence" value="ECO:0007669"/>
    <property type="project" value="UniProtKB-EC"/>
</dbReference>
<dbReference type="InterPro" id="IPR044878">
    <property type="entry name" value="UbiA_sf"/>
</dbReference>
<evidence type="ECO:0000256" key="10">
    <source>
        <dbReference type="SAM" id="Phobius"/>
    </source>
</evidence>
<comment type="similarity">
    <text evidence="3">Belongs to the UbiA prenyltransferase family.</text>
</comment>
<evidence type="ECO:0000256" key="1">
    <source>
        <dbReference type="ARBA" id="ARBA00001946"/>
    </source>
</evidence>
<dbReference type="FunFam" id="1.10.357.140:FF:000008">
    <property type="entry name" value="4-hydroxybenzoate octaprenyltransferase"/>
    <property type="match status" value="1"/>
</dbReference>
<dbReference type="PANTHER" id="PTHR11048:SF28">
    <property type="entry name" value="4-HYDROXYBENZOATE POLYPRENYLTRANSFERASE, MITOCHONDRIAL"/>
    <property type="match status" value="1"/>
</dbReference>
<feature type="transmembrane region" description="Helical" evidence="10">
    <location>
        <begin position="226"/>
        <end position="258"/>
    </location>
</feature>
<proteinExistence type="inferred from homology"/>
<organism evidence="11 12">
    <name type="scientific">Hydrogenibacillus schlegelii</name>
    <name type="common">Bacillus schlegelii</name>
    <dbReference type="NCBI Taxonomy" id="1484"/>
    <lineage>
        <taxon>Bacteria</taxon>
        <taxon>Bacillati</taxon>
        <taxon>Bacillota</taxon>
        <taxon>Bacilli</taxon>
        <taxon>Bacillales</taxon>
        <taxon>Bacillales Family X. Incertae Sedis</taxon>
        <taxon>Hydrogenibacillus</taxon>
    </lineage>
</organism>
<evidence type="ECO:0000256" key="5">
    <source>
        <dbReference type="ARBA" id="ARBA00022679"/>
    </source>
</evidence>
<evidence type="ECO:0000256" key="2">
    <source>
        <dbReference type="ARBA" id="ARBA00004141"/>
    </source>
</evidence>
<comment type="subcellular location">
    <subcellularLocation>
        <location evidence="2">Membrane</location>
        <topology evidence="2">Multi-pass membrane protein</topology>
    </subcellularLocation>
</comment>
<evidence type="ECO:0000256" key="4">
    <source>
        <dbReference type="ARBA" id="ARBA00022519"/>
    </source>
</evidence>
<comment type="caution">
    <text evidence="11">The sequence shown here is derived from an EMBL/GenBank/DDBJ whole genome shotgun (WGS) entry which is preliminary data.</text>
</comment>
<dbReference type="InterPro" id="IPR006371">
    <property type="entry name" value="Polyprenyltransferase_UbiA-li"/>
</dbReference>
<dbReference type="FunFam" id="1.20.120.1780:FF:000001">
    <property type="entry name" value="4-hydroxybenzoate octaprenyltransferase"/>
    <property type="match status" value="1"/>
</dbReference>
<evidence type="ECO:0000256" key="7">
    <source>
        <dbReference type="ARBA" id="ARBA00022989"/>
    </source>
</evidence>
<accession>A0A2T5GCV6</accession>
<evidence type="ECO:0000256" key="9">
    <source>
        <dbReference type="ARBA" id="ARBA00034524"/>
    </source>
</evidence>
<sequence>MGKAVEEGFLRMGKFRAFLEMIKFEHTIFALPFAYLGLIFGRVEAYGGWPDLWLWFWTTMAMVGARTAAMALNRLIDRAIDALNPRTKDRPLVTGKVTVREAWGYTLLSLALLFVSAAMLNPLAVKLLPIAVFFLVFYSYTKRFTWLSHLVLGVTDGLAPLGGWVAATGRLDHPAAWWLFLAVVFWIAGFDILYATQDLEFDRRHGLHSIPVRFGLRRALGIARGFHALTVAFLAATGLALGLGGVFGLGVVVAAGILAYEHALVSPTDLSRLNTAFFTMNGVLAVVVFVFALVAVGVGR</sequence>
<dbReference type="GO" id="GO:0005886">
    <property type="term" value="C:plasma membrane"/>
    <property type="evidence" value="ECO:0007669"/>
    <property type="project" value="TreeGrafter"/>
</dbReference>
<evidence type="ECO:0000313" key="12">
    <source>
        <dbReference type="Proteomes" id="UP000244180"/>
    </source>
</evidence>
<comment type="cofactor">
    <cofactor evidence="1">
        <name>Mg(2+)</name>
        <dbReference type="ChEBI" id="CHEBI:18420"/>
    </cofactor>
</comment>
<feature type="transmembrane region" description="Helical" evidence="10">
    <location>
        <begin position="147"/>
        <end position="169"/>
    </location>
</feature>
<dbReference type="InterPro" id="IPR039653">
    <property type="entry name" value="Prenyltransferase"/>
</dbReference>
<feature type="transmembrane region" description="Helical" evidence="10">
    <location>
        <begin position="52"/>
        <end position="76"/>
    </location>
</feature>
<dbReference type="EMBL" id="PEBV01000007">
    <property type="protein sequence ID" value="PTQ54023.1"/>
    <property type="molecule type" value="Genomic_DNA"/>
</dbReference>
<dbReference type="RefSeq" id="WP_342669815.1">
    <property type="nucleotide sequence ID" value="NZ_JXBB01000001.1"/>
</dbReference>
<keyword evidence="4" id="KW-1003">Cell membrane</keyword>
<feature type="transmembrane region" description="Helical" evidence="10">
    <location>
        <begin position="21"/>
        <end position="40"/>
    </location>
</feature>
<dbReference type="NCBIfam" id="TIGR01475">
    <property type="entry name" value="ubiA_other"/>
    <property type="match status" value="1"/>
</dbReference>
<name>A0A2T5GCV6_HYDSH</name>
<dbReference type="EC" id="2.5.1.39" evidence="9"/>
<feature type="transmembrane region" description="Helical" evidence="10">
    <location>
        <begin position="97"/>
        <end position="117"/>
    </location>
</feature>
<evidence type="ECO:0000313" key="11">
    <source>
        <dbReference type="EMBL" id="PTQ54023.1"/>
    </source>
</evidence>
<dbReference type="InterPro" id="IPR000537">
    <property type="entry name" value="UbiA_prenyltransferase"/>
</dbReference>
<keyword evidence="8 10" id="KW-0472">Membrane</keyword>